<evidence type="ECO:0000313" key="3">
    <source>
        <dbReference type="EMBL" id="KAK4235091.1"/>
    </source>
</evidence>
<proteinExistence type="predicted"/>
<sequence>MAPWARLMWAAWLRVEDLIVAQILRSPSFHRGVRRIHRTVEELRYGRDPSEPLRQGEATADPTGSSSFLRHFFEELKNQARGKPSEPPPNPPKM</sequence>
<dbReference type="Proteomes" id="UP001303760">
    <property type="component" value="Unassembled WGS sequence"/>
</dbReference>
<comment type="caution">
    <text evidence="3">The sequence shown here is derived from an EMBL/GenBank/DDBJ whole genome shotgun (WGS) entry which is preliminary data.</text>
</comment>
<gene>
    <name evidence="3" type="ORF">C8A03DRAFT_46697</name>
</gene>
<dbReference type="AlphaFoldDB" id="A0AAN7C524"/>
<feature type="chain" id="PRO_5043045119" evidence="2">
    <location>
        <begin position="22"/>
        <end position="94"/>
    </location>
</feature>
<keyword evidence="2" id="KW-0732">Signal</keyword>
<evidence type="ECO:0000313" key="4">
    <source>
        <dbReference type="Proteomes" id="UP001303760"/>
    </source>
</evidence>
<keyword evidence="4" id="KW-1185">Reference proteome</keyword>
<dbReference type="Pfam" id="PF10906">
    <property type="entry name" value="Mrx7"/>
    <property type="match status" value="1"/>
</dbReference>
<dbReference type="EMBL" id="MU860298">
    <property type="protein sequence ID" value="KAK4235091.1"/>
    <property type="molecule type" value="Genomic_DNA"/>
</dbReference>
<feature type="region of interest" description="Disordered" evidence="1">
    <location>
        <begin position="46"/>
        <end position="66"/>
    </location>
</feature>
<evidence type="ECO:0000256" key="1">
    <source>
        <dbReference type="SAM" id="MobiDB-lite"/>
    </source>
</evidence>
<reference evidence="3" key="2">
    <citation type="submission" date="2023-05" db="EMBL/GenBank/DDBJ databases">
        <authorList>
            <consortium name="Lawrence Berkeley National Laboratory"/>
            <person name="Steindorff A."/>
            <person name="Hensen N."/>
            <person name="Bonometti L."/>
            <person name="Westerberg I."/>
            <person name="Brannstrom I.O."/>
            <person name="Guillou S."/>
            <person name="Cros-Aarteil S."/>
            <person name="Calhoun S."/>
            <person name="Haridas S."/>
            <person name="Kuo A."/>
            <person name="Mondo S."/>
            <person name="Pangilinan J."/>
            <person name="Riley R."/>
            <person name="Labutti K."/>
            <person name="Andreopoulos B."/>
            <person name="Lipzen A."/>
            <person name="Chen C."/>
            <person name="Yanf M."/>
            <person name="Daum C."/>
            <person name="Ng V."/>
            <person name="Clum A."/>
            <person name="Ohm R."/>
            <person name="Martin F."/>
            <person name="Silar P."/>
            <person name="Natvig D."/>
            <person name="Lalanne C."/>
            <person name="Gautier V."/>
            <person name="Ament-Velasquez S.L."/>
            <person name="Kruys A."/>
            <person name="Hutchinson M.I."/>
            <person name="Powell A.J."/>
            <person name="Barry K."/>
            <person name="Miller A.N."/>
            <person name="Grigoriev I.V."/>
            <person name="Debuchy R."/>
            <person name="Gladieux P."/>
            <person name="Thoren M.H."/>
            <person name="Johannesson H."/>
        </authorList>
    </citation>
    <scope>NUCLEOTIDE SEQUENCE</scope>
    <source>
        <strain evidence="3">CBS 532.94</strain>
    </source>
</reference>
<dbReference type="InterPro" id="IPR020301">
    <property type="entry name" value="Mrx7"/>
</dbReference>
<feature type="signal peptide" evidence="2">
    <location>
        <begin position="1"/>
        <end position="21"/>
    </location>
</feature>
<organism evidence="3 4">
    <name type="scientific">Achaetomium macrosporum</name>
    <dbReference type="NCBI Taxonomy" id="79813"/>
    <lineage>
        <taxon>Eukaryota</taxon>
        <taxon>Fungi</taxon>
        <taxon>Dikarya</taxon>
        <taxon>Ascomycota</taxon>
        <taxon>Pezizomycotina</taxon>
        <taxon>Sordariomycetes</taxon>
        <taxon>Sordariomycetidae</taxon>
        <taxon>Sordariales</taxon>
        <taxon>Chaetomiaceae</taxon>
        <taxon>Achaetomium</taxon>
    </lineage>
</organism>
<accession>A0AAN7C524</accession>
<protein>
    <submittedName>
        <fullName evidence="3">Uncharacterized protein</fullName>
    </submittedName>
</protein>
<evidence type="ECO:0000256" key="2">
    <source>
        <dbReference type="SAM" id="SignalP"/>
    </source>
</evidence>
<reference evidence="3" key="1">
    <citation type="journal article" date="2023" name="Mol. Phylogenet. Evol.">
        <title>Genome-scale phylogeny and comparative genomics of the fungal order Sordariales.</title>
        <authorList>
            <person name="Hensen N."/>
            <person name="Bonometti L."/>
            <person name="Westerberg I."/>
            <person name="Brannstrom I.O."/>
            <person name="Guillou S."/>
            <person name="Cros-Aarteil S."/>
            <person name="Calhoun S."/>
            <person name="Haridas S."/>
            <person name="Kuo A."/>
            <person name="Mondo S."/>
            <person name="Pangilinan J."/>
            <person name="Riley R."/>
            <person name="LaButti K."/>
            <person name="Andreopoulos B."/>
            <person name="Lipzen A."/>
            <person name="Chen C."/>
            <person name="Yan M."/>
            <person name="Daum C."/>
            <person name="Ng V."/>
            <person name="Clum A."/>
            <person name="Steindorff A."/>
            <person name="Ohm R.A."/>
            <person name="Martin F."/>
            <person name="Silar P."/>
            <person name="Natvig D.O."/>
            <person name="Lalanne C."/>
            <person name="Gautier V."/>
            <person name="Ament-Velasquez S.L."/>
            <person name="Kruys A."/>
            <person name="Hutchinson M.I."/>
            <person name="Powell A.J."/>
            <person name="Barry K."/>
            <person name="Miller A.N."/>
            <person name="Grigoriev I.V."/>
            <person name="Debuchy R."/>
            <person name="Gladieux P."/>
            <person name="Hiltunen Thoren M."/>
            <person name="Johannesson H."/>
        </authorList>
    </citation>
    <scope>NUCLEOTIDE SEQUENCE</scope>
    <source>
        <strain evidence="3">CBS 532.94</strain>
    </source>
</reference>
<name>A0AAN7C524_9PEZI</name>